<reference evidence="2 3" key="1">
    <citation type="submission" date="2023-03" db="EMBL/GenBank/DDBJ databases">
        <title>Mating type loci evolution in Malassezia.</title>
        <authorList>
            <person name="Coelho M.A."/>
        </authorList>
    </citation>
    <scope>NUCLEOTIDE SEQUENCE [LARGE SCALE GENOMIC DNA]</scope>
    <source>
        <strain evidence="2 3">CBS 9725</strain>
    </source>
</reference>
<dbReference type="AlphaFoldDB" id="A0AAJ5YYT1"/>
<evidence type="ECO:0000313" key="2">
    <source>
        <dbReference type="EMBL" id="WFC98994.1"/>
    </source>
</evidence>
<organism evidence="2 3">
    <name type="scientific">Malassezia yamatoensis</name>
    <dbReference type="NCBI Taxonomy" id="253288"/>
    <lineage>
        <taxon>Eukaryota</taxon>
        <taxon>Fungi</taxon>
        <taxon>Dikarya</taxon>
        <taxon>Basidiomycota</taxon>
        <taxon>Ustilaginomycotina</taxon>
        <taxon>Malasseziomycetes</taxon>
        <taxon>Malasseziales</taxon>
        <taxon>Malasseziaceae</taxon>
        <taxon>Malassezia</taxon>
    </lineage>
</organism>
<dbReference type="Proteomes" id="UP001219567">
    <property type="component" value="Chromosome 2"/>
</dbReference>
<dbReference type="PANTHER" id="PTHR23106">
    <property type="entry name" value="ANGIOGENIC FACTOR WITH G PATCH AND FHA DOMAINS 1"/>
    <property type="match status" value="1"/>
</dbReference>
<name>A0AAJ5YYT1_9BASI</name>
<sequence>MPYAGDDDTVIRLVKLSSDVLPSLQTVAMVDGSHEGITIVSSTHGTHIYRPEEEEPQPMRPSSVHRIPRDAFQRLSAEKNASTPLILQHLDLIRFGLQSNIFEVHMHGSAWASCPECQICPDGSNEIPLAPTASAAKHSENPVKHLVGPAKTKMDKRRAHQESRQHLRLLKEAYVSPDSGLKAAPEMTAKYRDRASARRERFPEVVQAKMPSKDLDTSRSVASHPIDASNIGYRMLATMANGAEHIPDQAPIASKVSSQRAGLGSEAITESTEYLDYQDHARTITQRRFTGM</sequence>
<feature type="compositionally biased region" description="Basic and acidic residues" evidence="1">
    <location>
        <begin position="194"/>
        <end position="203"/>
    </location>
</feature>
<protein>
    <submittedName>
        <fullName evidence="2">Uncharacterized protein</fullName>
    </submittedName>
</protein>
<accession>A0AAJ5YYT1</accession>
<evidence type="ECO:0000256" key="1">
    <source>
        <dbReference type="SAM" id="MobiDB-lite"/>
    </source>
</evidence>
<proteinExistence type="predicted"/>
<dbReference type="InterPro" id="IPR053027">
    <property type="entry name" value="AGGF1"/>
</dbReference>
<gene>
    <name evidence="2" type="ORF">MYAM1_001729</name>
</gene>
<dbReference type="PANTHER" id="PTHR23106:SF24">
    <property type="entry name" value="ANGIOGENIC FACTOR WITH G PATCH AND FHA DOMAINS 1"/>
    <property type="match status" value="1"/>
</dbReference>
<feature type="region of interest" description="Disordered" evidence="1">
    <location>
        <begin position="194"/>
        <end position="221"/>
    </location>
</feature>
<evidence type="ECO:0000313" key="3">
    <source>
        <dbReference type="Proteomes" id="UP001219567"/>
    </source>
</evidence>
<keyword evidence="3" id="KW-1185">Reference proteome</keyword>
<dbReference type="EMBL" id="CP119944">
    <property type="protein sequence ID" value="WFC98994.1"/>
    <property type="molecule type" value="Genomic_DNA"/>
</dbReference>